<dbReference type="PANTHER" id="PTHR36451">
    <property type="entry name" value="PAPS-DEPENDENT SULFOTRANSFERASE STF3"/>
    <property type="match status" value="1"/>
</dbReference>
<evidence type="ECO:0000313" key="2">
    <source>
        <dbReference type="Proteomes" id="UP001597023"/>
    </source>
</evidence>
<dbReference type="SUPFAM" id="SSF52540">
    <property type="entry name" value="P-loop containing nucleoside triphosphate hydrolases"/>
    <property type="match status" value="1"/>
</dbReference>
<dbReference type="InterPro" id="IPR027417">
    <property type="entry name" value="P-loop_NTPase"/>
</dbReference>
<dbReference type="PANTHER" id="PTHR36451:SF1">
    <property type="entry name" value="OMEGA-HYDROXY-BETA-DIHYDROMENAQUINONE-9 SULFOTRANSFERASE STF3"/>
    <property type="match status" value="1"/>
</dbReference>
<dbReference type="InterPro" id="IPR052736">
    <property type="entry name" value="Stf3_sulfotransferase"/>
</dbReference>
<keyword evidence="2" id="KW-1185">Reference proteome</keyword>
<dbReference type="GO" id="GO:0016740">
    <property type="term" value="F:transferase activity"/>
    <property type="evidence" value="ECO:0007669"/>
    <property type="project" value="UniProtKB-KW"/>
</dbReference>
<name>A0ABW2WDK2_9ACTN</name>
<keyword evidence="1" id="KW-0808">Transferase</keyword>
<accession>A0ABW2WDK2</accession>
<reference evidence="2" key="1">
    <citation type="journal article" date="2019" name="Int. J. Syst. Evol. Microbiol.">
        <title>The Global Catalogue of Microorganisms (GCM) 10K type strain sequencing project: providing services to taxonomists for standard genome sequencing and annotation.</title>
        <authorList>
            <consortium name="The Broad Institute Genomics Platform"/>
            <consortium name="The Broad Institute Genome Sequencing Center for Infectious Disease"/>
            <person name="Wu L."/>
            <person name="Ma J."/>
        </authorList>
    </citation>
    <scope>NUCLEOTIDE SEQUENCE [LARGE SCALE GENOMIC DNA]</scope>
    <source>
        <strain evidence="2">CGMCC 4.7400</strain>
    </source>
</reference>
<dbReference type="EC" id="2.8.2.-" evidence="1"/>
<comment type="caution">
    <text evidence="1">The sequence shown here is derived from an EMBL/GenBank/DDBJ whole genome shotgun (WGS) entry which is preliminary data.</text>
</comment>
<dbReference type="Proteomes" id="UP001597023">
    <property type="component" value="Unassembled WGS sequence"/>
</dbReference>
<dbReference type="Pfam" id="PF13469">
    <property type="entry name" value="Sulfotransfer_3"/>
    <property type="match status" value="1"/>
</dbReference>
<evidence type="ECO:0000313" key="1">
    <source>
        <dbReference type="EMBL" id="MFD0317585.1"/>
    </source>
</evidence>
<gene>
    <name evidence="1" type="ORF">ACFQZ6_25860</name>
</gene>
<sequence>MTTVPRPLALANVLVRPMFRSRRDPDQVFERLLAEAGRTVRREAGRTLGEELGGDEEFTEGFRLLLRHWAAADGLTPVGWQSAQAHVRRHLTNRARVRRLVAEHPAIAREPIERPVFVVGLPRTATTLTHGVLSLAKAHRGPLLWELLTPDLHTTPVRQRKAVATARRMVRGTDLFVPRFRDIHPMVAEGPEECTFALPHALMPLSQARIPAYQEWHCGRDFTADYEHLKRVYQVLQYGRPRRRWVLKSPMHLENLDALLRVFPDATVVWTHRDPVTVLASFCSLVEHGMTVSTDPVDPHAIGATWLELLGRAMRRALAARAAIPAEQLVDVPYSWLGTDPAAGAPKLYAAVGARWTDADAARLPEVAARPRGARPHGYDLARYGLDRAAVESVFAEYDALRAEVDRA</sequence>
<dbReference type="Gene3D" id="3.40.50.300">
    <property type="entry name" value="P-loop containing nucleotide triphosphate hydrolases"/>
    <property type="match status" value="1"/>
</dbReference>
<organism evidence="1 2">
    <name type="scientific">Streptomyces flavalbus</name>
    <dbReference type="NCBI Taxonomy" id="2665155"/>
    <lineage>
        <taxon>Bacteria</taxon>
        <taxon>Bacillati</taxon>
        <taxon>Actinomycetota</taxon>
        <taxon>Actinomycetes</taxon>
        <taxon>Kitasatosporales</taxon>
        <taxon>Streptomycetaceae</taxon>
        <taxon>Streptomyces</taxon>
    </lineage>
</organism>
<dbReference type="EMBL" id="JBHTEB010000001">
    <property type="protein sequence ID" value="MFD0317585.1"/>
    <property type="molecule type" value="Genomic_DNA"/>
</dbReference>
<protein>
    <submittedName>
        <fullName evidence="1">Sulfotransferase family protein</fullName>
        <ecNumber evidence="1">2.8.2.-</ecNumber>
    </submittedName>
</protein>
<proteinExistence type="predicted"/>
<dbReference type="RefSeq" id="WP_381613149.1">
    <property type="nucleotide sequence ID" value="NZ_JBHTEB010000001.1"/>
</dbReference>